<dbReference type="InterPro" id="IPR058397">
    <property type="entry name" value="DUF8084"/>
</dbReference>
<reference evidence="1" key="1">
    <citation type="submission" date="2021-01" db="EMBL/GenBank/DDBJ databases">
        <title>Description of Breznakiella homolactica.</title>
        <authorList>
            <person name="Song Y."/>
            <person name="Brune A."/>
        </authorList>
    </citation>
    <scope>NUCLEOTIDE SEQUENCE</scope>
    <source>
        <strain evidence="1">RmG30</strain>
    </source>
</reference>
<proteinExistence type="predicted"/>
<accession>A0A7T7XK23</accession>
<protein>
    <submittedName>
        <fullName evidence="1">Uncharacterized protein</fullName>
    </submittedName>
</protein>
<name>A0A7T7XK23_9SPIR</name>
<sequence>MTGIMEKSGTGSIGLEKDERKEKLPFPLRIVLNETGESFYRRHGKALHRFETADGEKRYGFRLGSVEFSCLKTMFRRGFIEKMEIHIPDIAANNRLLEDSVKLVFFSLFRCRIMCSVIESIYRSTMVRAWNRKHPKQTIGADTAVPEKSLRLIIDRLGGTVDILKDELFKQSSAMAAPEALKEEDDRKRFFNFIGELIRDMDPLVFFVLIGSDPAERSALMSGIAREIAHCARIIDILDLASVLTVELVAAAERSALQRSMGKSQEGQLSDAANRRRIMEAAKFRGTTMVVSVPRYTPGETGRVKFRISVYNDAADAEAERRLLEDSTQEIRPFKTGSRLDTFFQSDCRQFGDNSLRFYYLTLLKARCEQHKILLDATIKQSPSGDSAVTSLCFGF</sequence>
<dbReference type="EMBL" id="CP067089">
    <property type="protein sequence ID" value="QQO07677.1"/>
    <property type="molecule type" value="Genomic_DNA"/>
</dbReference>
<dbReference type="Proteomes" id="UP000595917">
    <property type="component" value="Chromosome"/>
</dbReference>
<dbReference type="AlphaFoldDB" id="A0A7T7XK23"/>
<gene>
    <name evidence="1" type="ORF">JFL75_12050</name>
</gene>
<evidence type="ECO:0000313" key="1">
    <source>
        <dbReference type="EMBL" id="QQO07677.1"/>
    </source>
</evidence>
<organism evidence="1 2">
    <name type="scientific">Breznakiella homolactica</name>
    <dbReference type="NCBI Taxonomy" id="2798577"/>
    <lineage>
        <taxon>Bacteria</taxon>
        <taxon>Pseudomonadati</taxon>
        <taxon>Spirochaetota</taxon>
        <taxon>Spirochaetia</taxon>
        <taxon>Spirochaetales</taxon>
        <taxon>Breznakiellaceae</taxon>
        <taxon>Breznakiella</taxon>
    </lineage>
</organism>
<dbReference type="Pfam" id="PF26329">
    <property type="entry name" value="DUF8084"/>
    <property type="match status" value="1"/>
</dbReference>
<evidence type="ECO:0000313" key="2">
    <source>
        <dbReference type="Proteomes" id="UP000595917"/>
    </source>
</evidence>
<dbReference type="KEGG" id="bhc:JFL75_12050"/>
<dbReference type="RefSeq" id="WP_215624983.1">
    <property type="nucleotide sequence ID" value="NZ_CP067089.2"/>
</dbReference>
<keyword evidence="2" id="KW-1185">Reference proteome</keyword>